<feature type="chain" id="PRO_5042207614" description="Secreted protein" evidence="1">
    <location>
        <begin position="23"/>
        <end position="141"/>
    </location>
</feature>
<evidence type="ECO:0000313" key="2">
    <source>
        <dbReference type="EMBL" id="KAJ6259121.1"/>
    </source>
</evidence>
<accession>A0AAD6NGV4</accession>
<comment type="caution">
    <text evidence="2">The sequence shown here is derived from an EMBL/GenBank/DDBJ whole genome shotgun (WGS) entry which is preliminary data.</text>
</comment>
<dbReference type="EMBL" id="JAQGDS010000007">
    <property type="protein sequence ID" value="KAJ6259121.1"/>
    <property type="molecule type" value="Genomic_DNA"/>
</dbReference>
<keyword evidence="3" id="KW-1185">Reference proteome</keyword>
<dbReference type="AlphaFoldDB" id="A0AAD6NGV4"/>
<evidence type="ECO:0008006" key="4">
    <source>
        <dbReference type="Google" id="ProtNLM"/>
    </source>
</evidence>
<evidence type="ECO:0000313" key="3">
    <source>
        <dbReference type="Proteomes" id="UP001221413"/>
    </source>
</evidence>
<keyword evidence="1" id="KW-0732">Signal</keyword>
<evidence type="ECO:0000256" key="1">
    <source>
        <dbReference type="SAM" id="SignalP"/>
    </source>
</evidence>
<sequence>MHFPTIIGTLTAVAMIAVPASAAPATSEVPSALQKRDGCYGSGLYYADITSNSDELARVREDACHYFAGSYPGNGERKWCKQYDGKKINMSIKNWAKRVEALTFDECKAGFTIEMNACSRGSYQRHGNFYYDNDPNAGNCP</sequence>
<feature type="signal peptide" evidence="1">
    <location>
        <begin position="1"/>
        <end position="22"/>
    </location>
</feature>
<protein>
    <recommendedName>
        <fullName evidence="4">Secreted protein</fullName>
    </recommendedName>
</protein>
<name>A0AAD6NGV4_DREDA</name>
<dbReference type="Proteomes" id="UP001221413">
    <property type="component" value="Unassembled WGS sequence"/>
</dbReference>
<gene>
    <name evidence="2" type="ORF">Dda_6018</name>
</gene>
<organism evidence="2 3">
    <name type="scientific">Drechslerella dactyloides</name>
    <name type="common">Nematode-trapping fungus</name>
    <name type="synonym">Arthrobotrys dactyloides</name>
    <dbReference type="NCBI Taxonomy" id="74499"/>
    <lineage>
        <taxon>Eukaryota</taxon>
        <taxon>Fungi</taxon>
        <taxon>Dikarya</taxon>
        <taxon>Ascomycota</taxon>
        <taxon>Pezizomycotina</taxon>
        <taxon>Orbiliomycetes</taxon>
        <taxon>Orbiliales</taxon>
        <taxon>Orbiliaceae</taxon>
        <taxon>Drechslerella</taxon>
    </lineage>
</organism>
<proteinExistence type="predicted"/>
<reference evidence="2" key="1">
    <citation type="submission" date="2023-01" db="EMBL/GenBank/DDBJ databases">
        <title>The chitinases involved in constricting ring structure development in the nematode-trapping fungus Drechslerella dactyloides.</title>
        <authorList>
            <person name="Wang R."/>
            <person name="Zhang L."/>
            <person name="Tang P."/>
            <person name="Li S."/>
            <person name="Liang L."/>
        </authorList>
    </citation>
    <scope>NUCLEOTIDE SEQUENCE</scope>
    <source>
        <strain evidence="2">YMF1.00031</strain>
    </source>
</reference>